<evidence type="ECO:0000259" key="3">
    <source>
        <dbReference type="SMART" id="SM00822"/>
    </source>
</evidence>
<sequence>MKKLEGKVALVTGSGRGIGRSVALQLAGYGAKVVVNDLDASPAEDVVAEIRAAGGDAVACVGSVTAADFADRFVKTAVDSFGGIDIIINNAGYTWDNVIQKMTDEQWYAIIDCHLTAPFRILRAAQSVISAQAKKEAAEGREVFRKVVNISSIAAGGNAGQANYSAGKAGILGMTKTLAKEWGRMKVCVNAVAFGLIDTRLTQALAGDESKTVTIEGREIKVGVQKAMIDGASQVIPLGRPGTPDEAAGSVVMLCLPEANYVSGQTLVCGGGHGAL</sequence>
<proteinExistence type="inferred from homology"/>
<dbReference type="Gene3D" id="3.40.50.720">
    <property type="entry name" value="NAD(P)-binding Rossmann-like Domain"/>
    <property type="match status" value="1"/>
</dbReference>
<name>A0A2S6FJ90_9PSED</name>
<dbReference type="RefSeq" id="WP_104449488.1">
    <property type="nucleotide sequence ID" value="NZ_NIRS01000004.1"/>
</dbReference>
<reference evidence="5" key="1">
    <citation type="submission" date="2017-06" db="EMBL/GenBank/DDBJ databases">
        <authorList>
            <person name="Furmanczyk E.M."/>
        </authorList>
    </citation>
    <scope>NUCLEOTIDE SEQUENCE [LARGE SCALE GENOMIC DNA]</scope>
    <source>
        <strain evidence="5">AP3_16</strain>
    </source>
</reference>
<dbReference type="GO" id="GO:0032787">
    <property type="term" value="P:monocarboxylic acid metabolic process"/>
    <property type="evidence" value="ECO:0007669"/>
    <property type="project" value="UniProtKB-ARBA"/>
</dbReference>
<dbReference type="PROSITE" id="PS00061">
    <property type="entry name" value="ADH_SHORT"/>
    <property type="match status" value="1"/>
</dbReference>
<dbReference type="InterPro" id="IPR057326">
    <property type="entry name" value="KR_dom"/>
</dbReference>
<dbReference type="Pfam" id="PF00106">
    <property type="entry name" value="adh_short"/>
    <property type="match status" value="1"/>
</dbReference>
<evidence type="ECO:0000256" key="1">
    <source>
        <dbReference type="ARBA" id="ARBA00006484"/>
    </source>
</evidence>
<dbReference type="PANTHER" id="PTHR42879">
    <property type="entry name" value="3-OXOACYL-(ACYL-CARRIER-PROTEIN) REDUCTASE"/>
    <property type="match status" value="1"/>
</dbReference>
<dbReference type="EMBL" id="NIRS01000004">
    <property type="protein sequence ID" value="PPK37518.1"/>
    <property type="molecule type" value="Genomic_DNA"/>
</dbReference>
<evidence type="ECO:0000313" key="4">
    <source>
        <dbReference type="EMBL" id="PPK37518.1"/>
    </source>
</evidence>
<accession>A0A2S6FJ90</accession>
<dbReference type="InterPro" id="IPR036291">
    <property type="entry name" value="NAD(P)-bd_dom_sf"/>
</dbReference>
<dbReference type="Proteomes" id="UP000238541">
    <property type="component" value="Unassembled WGS sequence"/>
</dbReference>
<dbReference type="InterPro" id="IPR002347">
    <property type="entry name" value="SDR_fam"/>
</dbReference>
<dbReference type="SMART" id="SM00822">
    <property type="entry name" value="PKS_KR"/>
    <property type="match status" value="1"/>
</dbReference>
<evidence type="ECO:0000313" key="5">
    <source>
        <dbReference type="Proteomes" id="UP000238541"/>
    </source>
</evidence>
<dbReference type="InterPro" id="IPR050259">
    <property type="entry name" value="SDR"/>
</dbReference>
<dbReference type="InterPro" id="IPR020904">
    <property type="entry name" value="Sc_DH/Rdtase_CS"/>
</dbReference>
<dbReference type="FunFam" id="3.40.50.720:FF:000084">
    <property type="entry name" value="Short-chain dehydrogenase reductase"/>
    <property type="match status" value="1"/>
</dbReference>
<keyword evidence="5" id="KW-1185">Reference proteome</keyword>
<comment type="caution">
    <text evidence="4">The sequence shown here is derived from an EMBL/GenBank/DDBJ whole genome shotgun (WGS) entry which is preliminary data.</text>
</comment>
<comment type="similarity">
    <text evidence="1 2">Belongs to the short-chain dehydrogenases/reductases (SDR) family.</text>
</comment>
<evidence type="ECO:0000256" key="2">
    <source>
        <dbReference type="RuleBase" id="RU000363"/>
    </source>
</evidence>
<dbReference type="SUPFAM" id="SSF51735">
    <property type="entry name" value="NAD(P)-binding Rossmann-fold domains"/>
    <property type="match status" value="1"/>
</dbReference>
<dbReference type="PRINTS" id="PR00081">
    <property type="entry name" value="GDHRDH"/>
</dbReference>
<feature type="domain" description="Ketoreductase" evidence="3">
    <location>
        <begin position="7"/>
        <end position="188"/>
    </location>
</feature>
<gene>
    <name evidence="4" type="ORF">CD175_14620</name>
</gene>
<protein>
    <submittedName>
        <fullName evidence="4">3-oxoacyl-ACP reductase</fullName>
    </submittedName>
</protein>
<organism evidence="4 5">
    <name type="scientific">Pseudomonas laurylsulfatiphila</name>
    <dbReference type="NCBI Taxonomy" id="2011015"/>
    <lineage>
        <taxon>Bacteria</taxon>
        <taxon>Pseudomonadati</taxon>
        <taxon>Pseudomonadota</taxon>
        <taxon>Gammaproteobacteria</taxon>
        <taxon>Pseudomonadales</taxon>
        <taxon>Pseudomonadaceae</taxon>
        <taxon>Pseudomonas</taxon>
    </lineage>
</organism>
<dbReference type="PRINTS" id="PR00080">
    <property type="entry name" value="SDRFAMILY"/>
</dbReference>
<dbReference type="PANTHER" id="PTHR42879:SF2">
    <property type="entry name" value="3-OXOACYL-[ACYL-CARRIER-PROTEIN] REDUCTASE FABG"/>
    <property type="match status" value="1"/>
</dbReference>
<dbReference type="AlphaFoldDB" id="A0A2S6FJ90"/>